<accession>A0A0P7ZHW9</accession>
<evidence type="ECO:0000313" key="2">
    <source>
        <dbReference type="Proteomes" id="UP000050360"/>
    </source>
</evidence>
<dbReference type="InterPro" id="IPR007362">
    <property type="entry name" value="DUF429"/>
</dbReference>
<dbReference type="AlphaFoldDB" id="A0A0P7ZHW9"/>
<name>A0A0P7ZHW9_9EURY</name>
<comment type="caution">
    <text evidence="1">The sequence shown here is derived from an EMBL/GenBank/DDBJ whole genome shotgun (WGS) entry which is preliminary data.</text>
</comment>
<reference evidence="1 2" key="1">
    <citation type="submission" date="2015-09" db="EMBL/GenBank/DDBJ databases">
        <title>A metagenomics-based metabolic model of nitrate-dependent anaerobic oxidation of methane by Methanoperedens-like archaea.</title>
        <authorList>
            <person name="Arshad A."/>
            <person name="Speth D.R."/>
            <person name="De Graaf R.M."/>
            <person name="Op Den Camp H.J."/>
            <person name="Jetten M.S."/>
            <person name="Welte C.U."/>
        </authorList>
    </citation>
    <scope>NUCLEOTIDE SEQUENCE [LARGE SCALE GENOMIC DNA]</scope>
</reference>
<dbReference type="EMBL" id="LKCM01000154">
    <property type="protein sequence ID" value="KPQ43352.1"/>
    <property type="molecule type" value="Genomic_DNA"/>
</dbReference>
<protein>
    <recommendedName>
        <fullName evidence="3">DUF429 domain-containing protein</fullName>
    </recommendedName>
</protein>
<proteinExistence type="predicted"/>
<dbReference type="Pfam" id="PF04250">
    <property type="entry name" value="DUF429"/>
    <property type="match status" value="1"/>
</dbReference>
<dbReference type="Proteomes" id="UP000050360">
    <property type="component" value="Unassembled WGS sequence"/>
</dbReference>
<gene>
    <name evidence="1" type="ORF">MPEBLZ_02073</name>
</gene>
<evidence type="ECO:0000313" key="1">
    <source>
        <dbReference type="EMBL" id="KPQ43352.1"/>
    </source>
</evidence>
<organism evidence="1 2">
    <name type="scientific">Candidatus Methanoperedens nitratireducens</name>
    <dbReference type="NCBI Taxonomy" id="1392998"/>
    <lineage>
        <taxon>Archaea</taxon>
        <taxon>Methanobacteriati</taxon>
        <taxon>Methanobacteriota</taxon>
        <taxon>Stenosarchaea group</taxon>
        <taxon>Methanomicrobia</taxon>
        <taxon>Methanosarcinales</taxon>
        <taxon>ANME-2 cluster</taxon>
        <taxon>Candidatus Methanoperedentaceae</taxon>
        <taxon>Candidatus Methanoperedens</taxon>
    </lineage>
</organism>
<evidence type="ECO:0008006" key="3">
    <source>
        <dbReference type="Google" id="ProtNLM"/>
    </source>
</evidence>
<sequence>MEKYVLGVDAAWTNKNPSGVALLKWASDTAPKLVKTGRSYDEFCNGERRDNLEGSMPNFSDIIGCCSQVDLIALDIPLSPHPIVKRRNADNIISHEYGKFKVSTHSPSPKRPGVIATNIFDQLKKNGFEWACEYKETPAFIEVYPHVAIIEFFGYEKRFPYKIQKRAKYWPNDSSEERYHKIISKLNELRNKLTLKVDNIKDFLPLLDPNTYYKIKCLKGYEDLLDGVLSALVGCNFLDRKAEPKGDPTGVIWTPKN</sequence>